<dbReference type="SMART" id="SM00382">
    <property type="entry name" value="AAA"/>
    <property type="match status" value="1"/>
</dbReference>
<protein>
    <submittedName>
        <fullName evidence="11">Iron(III) transport system ATP-binding protein</fullName>
    </submittedName>
</protein>
<dbReference type="InterPro" id="IPR015853">
    <property type="entry name" value="ABC_transpr_FbpC"/>
</dbReference>
<dbReference type="InterPro" id="IPR003593">
    <property type="entry name" value="AAA+_ATPase"/>
</dbReference>
<dbReference type="InterPro" id="IPR003439">
    <property type="entry name" value="ABC_transporter-like_ATP-bd"/>
</dbReference>
<dbReference type="GO" id="GO:0016887">
    <property type="term" value="F:ATP hydrolysis activity"/>
    <property type="evidence" value="ECO:0007669"/>
    <property type="project" value="InterPro"/>
</dbReference>
<evidence type="ECO:0000256" key="2">
    <source>
        <dbReference type="ARBA" id="ARBA00022448"/>
    </source>
</evidence>
<dbReference type="EMBL" id="JACIDR010000004">
    <property type="protein sequence ID" value="MBB3974121.1"/>
    <property type="molecule type" value="Genomic_DNA"/>
</dbReference>
<feature type="domain" description="ABC transporter" evidence="10">
    <location>
        <begin position="4"/>
        <end position="234"/>
    </location>
</feature>
<dbReference type="SUPFAM" id="SSF52540">
    <property type="entry name" value="P-loop containing nucleoside triphosphate hydrolases"/>
    <property type="match status" value="1"/>
</dbReference>
<proteinExistence type="inferred from homology"/>
<evidence type="ECO:0000256" key="9">
    <source>
        <dbReference type="ARBA" id="ARBA00023136"/>
    </source>
</evidence>
<dbReference type="PROSITE" id="PS50893">
    <property type="entry name" value="ABC_TRANSPORTER_2"/>
    <property type="match status" value="1"/>
</dbReference>
<keyword evidence="3" id="KW-1003">Cell membrane</keyword>
<dbReference type="PROSITE" id="PS00211">
    <property type="entry name" value="ABC_TRANSPORTER_1"/>
    <property type="match status" value="1"/>
</dbReference>
<evidence type="ECO:0000313" key="12">
    <source>
        <dbReference type="Proteomes" id="UP000528964"/>
    </source>
</evidence>
<comment type="caution">
    <text evidence="11">The sequence shown here is derived from an EMBL/GenBank/DDBJ whole genome shotgun (WGS) entry which is preliminary data.</text>
</comment>
<keyword evidence="7" id="KW-0408">Iron</keyword>
<dbReference type="Gene3D" id="3.40.50.300">
    <property type="entry name" value="P-loop containing nucleotide triphosphate hydrolases"/>
    <property type="match status" value="1"/>
</dbReference>
<dbReference type="InterPro" id="IPR013611">
    <property type="entry name" value="Transp-assoc_OB_typ2"/>
</dbReference>
<dbReference type="Pfam" id="PF00005">
    <property type="entry name" value="ABC_tran"/>
    <property type="match status" value="1"/>
</dbReference>
<accession>A0A7W6CZV5</accession>
<dbReference type="InterPro" id="IPR050093">
    <property type="entry name" value="ABC_SmlMolc_Importer"/>
</dbReference>
<gene>
    <name evidence="11" type="ORF">GGR24_002798</name>
</gene>
<dbReference type="GO" id="GO:0015408">
    <property type="term" value="F:ABC-type ferric iron transporter activity"/>
    <property type="evidence" value="ECO:0007669"/>
    <property type="project" value="InterPro"/>
</dbReference>
<dbReference type="CDD" id="cd03259">
    <property type="entry name" value="ABC_Carb_Solutes_like"/>
    <property type="match status" value="1"/>
</dbReference>
<evidence type="ECO:0000313" key="11">
    <source>
        <dbReference type="EMBL" id="MBB3974121.1"/>
    </source>
</evidence>
<evidence type="ECO:0000256" key="6">
    <source>
        <dbReference type="ARBA" id="ARBA00022840"/>
    </source>
</evidence>
<dbReference type="PANTHER" id="PTHR42781:SF4">
    <property type="entry name" value="SPERMIDINE_PUTRESCINE IMPORT ATP-BINDING PROTEIN POTA"/>
    <property type="match status" value="1"/>
</dbReference>
<keyword evidence="4" id="KW-0410">Iron transport</keyword>
<keyword evidence="6 11" id="KW-0067">ATP-binding</keyword>
<dbReference type="PANTHER" id="PTHR42781">
    <property type="entry name" value="SPERMIDINE/PUTRESCINE IMPORT ATP-BINDING PROTEIN POTA"/>
    <property type="match status" value="1"/>
</dbReference>
<organism evidence="11 12">
    <name type="scientific">Hansschlegelia beijingensis</name>
    <dbReference type="NCBI Taxonomy" id="1133344"/>
    <lineage>
        <taxon>Bacteria</taxon>
        <taxon>Pseudomonadati</taxon>
        <taxon>Pseudomonadota</taxon>
        <taxon>Alphaproteobacteria</taxon>
        <taxon>Hyphomicrobiales</taxon>
        <taxon>Methylopilaceae</taxon>
        <taxon>Hansschlegelia</taxon>
    </lineage>
</organism>
<evidence type="ECO:0000259" key="10">
    <source>
        <dbReference type="PROSITE" id="PS50893"/>
    </source>
</evidence>
<evidence type="ECO:0000256" key="8">
    <source>
        <dbReference type="ARBA" id="ARBA00023065"/>
    </source>
</evidence>
<dbReference type="Proteomes" id="UP000528964">
    <property type="component" value="Unassembled WGS sequence"/>
</dbReference>
<keyword evidence="2" id="KW-0813">Transport</keyword>
<dbReference type="AlphaFoldDB" id="A0A7W6CZV5"/>
<dbReference type="GO" id="GO:0015697">
    <property type="term" value="P:quaternary ammonium group transport"/>
    <property type="evidence" value="ECO:0007669"/>
    <property type="project" value="UniProtKB-ARBA"/>
</dbReference>
<evidence type="ECO:0000256" key="7">
    <source>
        <dbReference type="ARBA" id="ARBA00023004"/>
    </source>
</evidence>
<dbReference type="InterPro" id="IPR027417">
    <property type="entry name" value="P-loop_NTPase"/>
</dbReference>
<comment type="similarity">
    <text evidence="1">Belongs to the ABC transporter superfamily.</text>
</comment>
<dbReference type="GO" id="GO:0043190">
    <property type="term" value="C:ATP-binding cassette (ABC) transporter complex"/>
    <property type="evidence" value="ECO:0007669"/>
    <property type="project" value="InterPro"/>
</dbReference>
<evidence type="ECO:0000256" key="5">
    <source>
        <dbReference type="ARBA" id="ARBA00022741"/>
    </source>
</evidence>
<evidence type="ECO:0000256" key="3">
    <source>
        <dbReference type="ARBA" id="ARBA00022475"/>
    </source>
</evidence>
<sequence length="340" mass="35712">MTSVRVREAKKAFNGQSVLRGVDFAVRDGEIAALLGPSGCGKTTLLRLIAGFERLDGGAIEIHGREVAGEGLHVPPERRRIGYVPQEGALFPHLTVLGNVGFGLARRERTRERIGEVLALVGVQELAERYPHELSGGQQQRVALARALAPRPEIVLLDEPFNGLDLDLRRAVSAEVVATLRRSGASAILVTHDPEEAFASADTVAVMNQGAIAQQGDPRSVYLQPASAEVARITGAAVFLDATIRGAVAETALGSMPLGAASPGVNGFARVCVRPEQIVLGAPGSGCAAKILARSFRGDHTVLTVAIGEFRLPVRAPTSFAADASVVEVALEGSCVAFPR</sequence>
<keyword evidence="9" id="KW-0472">Membrane</keyword>
<name>A0A7W6CZV5_9HYPH</name>
<dbReference type="GO" id="GO:0005524">
    <property type="term" value="F:ATP binding"/>
    <property type="evidence" value="ECO:0007669"/>
    <property type="project" value="UniProtKB-KW"/>
</dbReference>
<keyword evidence="12" id="KW-1185">Reference proteome</keyword>
<evidence type="ECO:0000256" key="1">
    <source>
        <dbReference type="ARBA" id="ARBA00005417"/>
    </source>
</evidence>
<dbReference type="InterPro" id="IPR017871">
    <property type="entry name" value="ABC_transporter-like_CS"/>
</dbReference>
<keyword evidence="8" id="KW-0406">Ion transport</keyword>
<keyword evidence="5" id="KW-0547">Nucleotide-binding</keyword>
<evidence type="ECO:0000256" key="4">
    <source>
        <dbReference type="ARBA" id="ARBA00022496"/>
    </source>
</evidence>
<dbReference type="Pfam" id="PF08402">
    <property type="entry name" value="TOBE_2"/>
    <property type="match status" value="1"/>
</dbReference>
<dbReference type="SUPFAM" id="SSF50331">
    <property type="entry name" value="MOP-like"/>
    <property type="match status" value="1"/>
</dbReference>
<reference evidence="11 12" key="1">
    <citation type="submission" date="2020-08" db="EMBL/GenBank/DDBJ databases">
        <title>Genomic Encyclopedia of Type Strains, Phase IV (KMG-IV): sequencing the most valuable type-strain genomes for metagenomic binning, comparative biology and taxonomic classification.</title>
        <authorList>
            <person name="Goeker M."/>
        </authorList>
    </citation>
    <scope>NUCLEOTIDE SEQUENCE [LARGE SCALE GENOMIC DNA]</scope>
    <source>
        <strain evidence="11 12">DSM 25481</strain>
    </source>
</reference>
<dbReference type="InterPro" id="IPR008995">
    <property type="entry name" value="Mo/tungstate-bd_C_term_dom"/>
</dbReference>
<dbReference type="RefSeq" id="WP_183395961.1">
    <property type="nucleotide sequence ID" value="NZ_JACIDR010000004.1"/>
</dbReference>
<dbReference type="FunFam" id="3.40.50.300:FF:000425">
    <property type="entry name" value="Probable ABC transporter, ATP-binding subunit"/>
    <property type="match status" value="1"/>
</dbReference>